<gene>
    <name evidence="2" type="ORF">RVR_P2101</name>
</gene>
<geneLocation type="plasmid" evidence="2 3">
    <name>pRVR2</name>
</geneLocation>
<evidence type="ECO:0000313" key="2">
    <source>
        <dbReference type="EMBL" id="BBG20759.1"/>
    </source>
</evidence>
<reference evidence="2 3" key="1">
    <citation type="journal article" date="2020" name="Sci. Rep.">
        <title>beta-carboline chemical signals induce reveromycin production through a LuxR family regulator in Streptomyces sp. SN-593.</title>
        <authorList>
            <person name="Panthee S."/>
            <person name="Kito N."/>
            <person name="Hayashi T."/>
            <person name="Shimizu T."/>
            <person name="Ishikawa J."/>
            <person name="Hamamoto H."/>
            <person name="Osada H."/>
            <person name="Takahashi S."/>
        </authorList>
    </citation>
    <scope>NUCLEOTIDE SEQUENCE [LARGE SCALE GENOMIC DNA]</scope>
    <source>
        <strain evidence="2 3">SN-593</strain>
        <plasmid evidence="2 3">pRVR2</plasmid>
    </source>
</reference>
<protein>
    <recommendedName>
        <fullName evidence="4">Centromere-binding protein ParB C-terminal domain-containing protein</fullName>
    </recommendedName>
</protein>
<dbReference type="Gene3D" id="6.10.180.30">
    <property type="match status" value="1"/>
</dbReference>
<organism evidence="2 3">
    <name type="scientific">Actinacidiphila reveromycinica</name>
    <dbReference type="NCBI Taxonomy" id="659352"/>
    <lineage>
        <taxon>Bacteria</taxon>
        <taxon>Bacillati</taxon>
        <taxon>Actinomycetota</taxon>
        <taxon>Actinomycetes</taxon>
        <taxon>Kitasatosporales</taxon>
        <taxon>Streptomycetaceae</taxon>
        <taxon>Actinacidiphila</taxon>
    </lineage>
</organism>
<dbReference type="AlphaFoldDB" id="A0A7U3VU83"/>
<accession>A0A7U3VU83</accession>
<proteinExistence type="predicted"/>
<evidence type="ECO:0000313" key="3">
    <source>
        <dbReference type="Proteomes" id="UP000595703"/>
    </source>
</evidence>
<name>A0A7U3VU83_9ACTN</name>
<sequence>MTAARQAEHVAPAALESVRTRSFSMPDSLYARLRAAVWHTMQRSDGYYNLSQLVCEAVDAEVSYLETRYNRGRPFPVVGRLPSGPSPQGAVRGAQIRAERRAQARAVVDAATKKPPTEGRKGGKR</sequence>
<dbReference type="Proteomes" id="UP000595703">
    <property type="component" value="Plasmid pRVR2"/>
</dbReference>
<feature type="region of interest" description="Disordered" evidence="1">
    <location>
        <begin position="78"/>
        <end position="125"/>
    </location>
</feature>
<keyword evidence="2" id="KW-0614">Plasmid</keyword>
<dbReference type="EMBL" id="AP018367">
    <property type="protein sequence ID" value="BBG20759.1"/>
    <property type="molecule type" value="Genomic_DNA"/>
</dbReference>
<evidence type="ECO:0000256" key="1">
    <source>
        <dbReference type="SAM" id="MobiDB-lite"/>
    </source>
</evidence>
<keyword evidence="3" id="KW-1185">Reference proteome</keyword>
<dbReference type="KEGG" id="arev:RVR_P2101"/>
<evidence type="ECO:0008006" key="4">
    <source>
        <dbReference type="Google" id="ProtNLM"/>
    </source>
</evidence>
<feature type="compositionally biased region" description="Basic and acidic residues" evidence="1">
    <location>
        <begin position="111"/>
        <end position="125"/>
    </location>
</feature>